<reference evidence="2" key="1">
    <citation type="submission" date="2020-01" db="EMBL/GenBank/DDBJ databases">
        <title>Insect and environment-associated Actinomycetes.</title>
        <authorList>
            <person name="Currrie C."/>
            <person name="Chevrette M."/>
            <person name="Carlson C."/>
            <person name="Stubbendieck R."/>
            <person name="Wendt-Pienkowski E."/>
        </authorList>
    </citation>
    <scope>NUCLEOTIDE SEQUENCE</scope>
    <source>
        <strain evidence="2">SID14436</strain>
    </source>
</reference>
<evidence type="ECO:0000313" key="2">
    <source>
        <dbReference type="EMBL" id="NEA90473.1"/>
    </source>
</evidence>
<protein>
    <recommendedName>
        <fullName evidence="3">Serine/arginine repetitive matrix protein 2</fullName>
    </recommendedName>
</protein>
<feature type="region of interest" description="Disordered" evidence="1">
    <location>
        <begin position="1"/>
        <end position="59"/>
    </location>
</feature>
<gene>
    <name evidence="2" type="ORF">G3I53_31655</name>
</gene>
<dbReference type="EMBL" id="JAAGMD010000857">
    <property type="protein sequence ID" value="NEA90473.1"/>
    <property type="molecule type" value="Genomic_DNA"/>
</dbReference>
<feature type="compositionally biased region" description="Polar residues" evidence="1">
    <location>
        <begin position="25"/>
        <end position="41"/>
    </location>
</feature>
<proteinExistence type="predicted"/>
<accession>A0A6G3R3Z7</accession>
<comment type="caution">
    <text evidence="2">The sequence shown here is derived from an EMBL/GenBank/DDBJ whole genome shotgun (WGS) entry which is preliminary data.</text>
</comment>
<name>A0A6G3R3Z7_9ACTN</name>
<evidence type="ECO:0008006" key="3">
    <source>
        <dbReference type="Google" id="ProtNLM"/>
    </source>
</evidence>
<organism evidence="2">
    <name type="scientific">Streptomyces sp. SID14436</name>
    <dbReference type="NCBI Taxonomy" id="2706070"/>
    <lineage>
        <taxon>Bacteria</taxon>
        <taxon>Bacillati</taxon>
        <taxon>Actinomycetota</taxon>
        <taxon>Actinomycetes</taxon>
        <taxon>Kitasatosporales</taxon>
        <taxon>Streptomycetaceae</taxon>
        <taxon>Streptomyces</taxon>
    </lineage>
</organism>
<sequence>MGLVATLIVRNGGGTDDRADDRPTVTASPSPTAEPTATGTVEQPPPGPTGGENIPEPSTLVDDLPAGYELFTDGEGFTIARPAGWSRDDVDSKYGIDVVNYYSADRTHRLQVFEVSEASPAESHGLFLSDAVQKAPGFTELSLEDLGGAGVPGSRLEYLVDTLKGQPDVGGWHVVDERFEAADGKLYAVAAYTPDAEGREAGRELLRTALSGFCPPATTCGTGGG</sequence>
<dbReference type="AlphaFoldDB" id="A0A6G3R3Z7"/>
<evidence type="ECO:0000256" key="1">
    <source>
        <dbReference type="SAM" id="MobiDB-lite"/>
    </source>
</evidence>